<dbReference type="EMBL" id="JAZDWU010000009">
    <property type="protein sequence ID" value="KAK9992434.1"/>
    <property type="molecule type" value="Genomic_DNA"/>
</dbReference>
<dbReference type="PANTHER" id="PTHR47074:SF48">
    <property type="entry name" value="POLYNUCLEOTIDYL TRANSFERASE, RIBONUCLEASE H-LIKE SUPERFAMILY PROTEIN"/>
    <property type="match status" value="1"/>
</dbReference>
<accession>A0AAW2C650</accession>
<organism evidence="2 3">
    <name type="scientific">Lithocarpus litseifolius</name>
    <dbReference type="NCBI Taxonomy" id="425828"/>
    <lineage>
        <taxon>Eukaryota</taxon>
        <taxon>Viridiplantae</taxon>
        <taxon>Streptophyta</taxon>
        <taxon>Embryophyta</taxon>
        <taxon>Tracheophyta</taxon>
        <taxon>Spermatophyta</taxon>
        <taxon>Magnoliopsida</taxon>
        <taxon>eudicotyledons</taxon>
        <taxon>Gunneridae</taxon>
        <taxon>Pentapetalae</taxon>
        <taxon>rosids</taxon>
        <taxon>fabids</taxon>
        <taxon>Fagales</taxon>
        <taxon>Fagaceae</taxon>
        <taxon>Lithocarpus</taxon>
    </lineage>
</organism>
<evidence type="ECO:0000313" key="3">
    <source>
        <dbReference type="Proteomes" id="UP001459277"/>
    </source>
</evidence>
<dbReference type="Gene3D" id="3.30.420.10">
    <property type="entry name" value="Ribonuclease H-like superfamily/Ribonuclease H"/>
    <property type="match status" value="1"/>
</dbReference>
<gene>
    <name evidence="2" type="ORF">SO802_027419</name>
</gene>
<dbReference type="GO" id="GO:0003676">
    <property type="term" value="F:nucleic acid binding"/>
    <property type="evidence" value="ECO:0007669"/>
    <property type="project" value="InterPro"/>
</dbReference>
<dbReference type="Pfam" id="PF13456">
    <property type="entry name" value="RVT_3"/>
    <property type="match status" value="1"/>
</dbReference>
<dbReference type="Proteomes" id="UP001459277">
    <property type="component" value="Unassembled WGS sequence"/>
</dbReference>
<dbReference type="CDD" id="cd06222">
    <property type="entry name" value="RNase_H_like"/>
    <property type="match status" value="1"/>
</dbReference>
<dbReference type="AlphaFoldDB" id="A0AAW2C650"/>
<sequence>MKALLLAHELGFRSVILEGDSLGLIQALESEEHSLSPVGLLVEDVKVFAKFFVRLLYSHIRRNDNGVAHSLAKHVIRILDFQVWMEDVPSHIVSLLQSDVVDLS</sequence>
<dbReference type="InterPro" id="IPR044730">
    <property type="entry name" value="RNase_H-like_dom_plant"/>
</dbReference>
<evidence type="ECO:0000313" key="2">
    <source>
        <dbReference type="EMBL" id="KAK9992434.1"/>
    </source>
</evidence>
<evidence type="ECO:0000259" key="1">
    <source>
        <dbReference type="Pfam" id="PF13456"/>
    </source>
</evidence>
<dbReference type="InterPro" id="IPR052929">
    <property type="entry name" value="RNase_H-like_EbsB-rel"/>
</dbReference>
<reference evidence="2 3" key="1">
    <citation type="submission" date="2024-01" db="EMBL/GenBank/DDBJ databases">
        <title>A telomere-to-telomere, gap-free genome of sweet tea (Lithocarpus litseifolius).</title>
        <authorList>
            <person name="Zhou J."/>
        </authorList>
    </citation>
    <scope>NUCLEOTIDE SEQUENCE [LARGE SCALE GENOMIC DNA]</scope>
    <source>
        <strain evidence="2">Zhou-2022a</strain>
        <tissue evidence="2">Leaf</tissue>
    </source>
</reference>
<proteinExistence type="predicted"/>
<dbReference type="PANTHER" id="PTHR47074">
    <property type="entry name" value="BNAC02G40300D PROTEIN"/>
    <property type="match status" value="1"/>
</dbReference>
<comment type="caution">
    <text evidence="2">The sequence shown here is derived from an EMBL/GenBank/DDBJ whole genome shotgun (WGS) entry which is preliminary data.</text>
</comment>
<dbReference type="InterPro" id="IPR002156">
    <property type="entry name" value="RNaseH_domain"/>
</dbReference>
<dbReference type="GO" id="GO:0004523">
    <property type="term" value="F:RNA-DNA hybrid ribonuclease activity"/>
    <property type="evidence" value="ECO:0007669"/>
    <property type="project" value="InterPro"/>
</dbReference>
<name>A0AAW2C650_9ROSI</name>
<keyword evidence="3" id="KW-1185">Reference proteome</keyword>
<protein>
    <recommendedName>
        <fullName evidence="1">RNase H type-1 domain-containing protein</fullName>
    </recommendedName>
</protein>
<dbReference type="InterPro" id="IPR036397">
    <property type="entry name" value="RNaseH_sf"/>
</dbReference>
<feature type="domain" description="RNase H type-1" evidence="1">
    <location>
        <begin position="3"/>
        <end position="74"/>
    </location>
</feature>